<dbReference type="AlphaFoldDB" id="A0AAV3R9S5"/>
<evidence type="ECO:0000256" key="1">
    <source>
        <dbReference type="SAM" id="SignalP"/>
    </source>
</evidence>
<protein>
    <recommendedName>
        <fullName evidence="4">Gag-pol polyprotein</fullName>
    </recommendedName>
</protein>
<feature type="chain" id="PRO_5043371514" description="Gag-pol polyprotein" evidence="1">
    <location>
        <begin position="25"/>
        <end position="104"/>
    </location>
</feature>
<proteinExistence type="predicted"/>
<sequence>MWSIRNWVTIACVLDMRTWKAVLTGWTVPTQNNDELVVVVKEEANWTNDEAELSLGNNKALNAIFCVVDTEVFKLISSCTVAKKNMENFADNLRGDSEGENVQT</sequence>
<dbReference type="Proteomes" id="UP001454036">
    <property type="component" value="Unassembled WGS sequence"/>
</dbReference>
<dbReference type="EMBL" id="BAABME010007940">
    <property type="protein sequence ID" value="GAA0172066.1"/>
    <property type="molecule type" value="Genomic_DNA"/>
</dbReference>
<keyword evidence="3" id="KW-1185">Reference proteome</keyword>
<reference evidence="2 3" key="1">
    <citation type="submission" date="2024-01" db="EMBL/GenBank/DDBJ databases">
        <title>The complete chloroplast genome sequence of Lithospermum erythrorhizon: insights into the phylogenetic relationship among Boraginaceae species and the maternal lineages of purple gromwells.</title>
        <authorList>
            <person name="Okada T."/>
            <person name="Watanabe K."/>
        </authorList>
    </citation>
    <scope>NUCLEOTIDE SEQUENCE [LARGE SCALE GENOMIC DNA]</scope>
</reference>
<comment type="caution">
    <text evidence="2">The sequence shown here is derived from an EMBL/GenBank/DDBJ whole genome shotgun (WGS) entry which is preliminary data.</text>
</comment>
<feature type="signal peptide" evidence="1">
    <location>
        <begin position="1"/>
        <end position="24"/>
    </location>
</feature>
<evidence type="ECO:0000313" key="2">
    <source>
        <dbReference type="EMBL" id="GAA0172066.1"/>
    </source>
</evidence>
<organism evidence="2 3">
    <name type="scientific">Lithospermum erythrorhizon</name>
    <name type="common">Purple gromwell</name>
    <name type="synonym">Lithospermum officinale var. erythrorhizon</name>
    <dbReference type="NCBI Taxonomy" id="34254"/>
    <lineage>
        <taxon>Eukaryota</taxon>
        <taxon>Viridiplantae</taxon>
        <taxon>Streptophyta</taxon>
        <taxon>Embryophyta</taxon>
        <taxon>Tracheophyta</taxon>
        <taxon>Spermatophyta</taxon>
        <taxon>Magnoliopsida</taxon>
        <taxon>eudicotyledons</taxon>
        <taxon>Gunneridae</taxon>
        <taxon>Pentapetalae</taxon>
        <taxon>asterids</taxon>
        <taxon>lamiids</taxon>
        <taxon>Boraginales</taxon>
        <taxon>Boraginaceae</taxon>
        <taxon>Boraginoideae</taxon>
        <taxon>Lithospermeae</taxon>
        <taxon>Lithospermum</taxon>
    </lineage>
</organism>
<keyword evidence="1" id="KW-0732">Signal</keyword>
<gene>
    <name evidence="2" type="ORF">LIER_25965</name>
</gene>
<name>A0AAV3R9S5_LITER</name>
<accession>A0AAV3R9S5</accession>
<evidence type="ECO:0008006" key="4">
    <source>
        <dbReference type="Google" id="ProtNLM"/>
    </source>
</evidence>
<evidence type="ECO:0000313" key="3">
    <source>
        <dbReference type="Proteomes" id="UP001454036"/>
    </source>
</evidence>